<evidence type="ECO:0000256" key="1">
    <source>
        <dbReference type="SAM" id="Coils"/>
    </source>
</evidence>
<dbReference type="RefSeq" id="WP_151537592.1">
    <property type="nucleotide sequence ID" value="NZ_WBOS01000030.1"/>
</dbReference>
<accession>A0A6L3UZE5</accession>
<name>A0A6L3UZE5_9BACI</name>
<keyword evidence="3" id="KW-1185">Reference proteome</keyword>
<reference evidence="2 3" key="1">
    <citation type="journal article" date="2016" name="Antonie Van Leeuwenhoek">
        <title>Bacillus depressus sp. nov., isolated from soil of a sunflower field.</title>
        <authorList>
            <person name="Wei X."/>
            <person name="Xin D."/>
            <person name="Xin Y."/>
            <person name="Zhang H."/>
            <person name="Wang T."/>
            <person name="Zhang J."/>
        </authorList>
    </citation>
    <scope>NUCLEOTIDE SEQUENCE [LARGE SCALE GENOMIC DNA]</scope>
    <source>
        <strain evidence="2 3">BZ1</strain>
    </source>
</reference>
<dbReference type="AlphaFoldDB" id="A0A6L3UZE5"/>
<dbReference type="EMBL" id="WBOS01000030">
    <property type="protein sequence ID" value="KAB2328346.1"/>
    <property type="molecule type" value="Genomic_DNA"/>
</dbReference>
<dbReference type="Proteomes" id="UP000481030">
    <property type="component" value="Unassembled WGS sequence"/>
</dbReference>
<gene>
    <name evidence="2" type="ORF">F7731_25680</name>
</gene>
<proteinExistence type="predicted"/>
<feature type="coiled-coil region" evidence="1">
    <location>
        <begin position="25"/>
        <end position="59"/>
    </location>
</feature>
<protein>
    <submittedName>
        <fullName evidence="2">Uncharacterized protein</fullName>
    </submittedName>
</protein>
<organism evidence="2 3">
    <name type="scientific">Cytobacillus depressus</name>
    <dbReference type="NCBI Taxonomy" id="1602942"/>
    <lineage>
        <taxon>Bacteria</taxon>
        <taxon>Bacillati</taxon>
        <taxon>Bacillota</taxon>
        <taxon>Bacilli</taxon>
        <taxon>Bacillales</taxon>
        <taxon>Bacillaceae</taxon>
        <taxon>Cytobacillus</taxon>
    </lineage>
</organism>
<keyword evidence="1" id="KW-0175">Coiled coil</keyword>
<evidence type="ECO:0000313" key="2">
    <source>
        <dbReference type="EMBL" id="KAB2328346.1"/>
    </source>
</evidence>
<comment type="caution">
    <text evidence="2">The sequence shown here is derived from an EMBL/GenBank/DDBJ whole genome shotgun (WGS) entry which is preliminary data.</text>
</comment>
<evidence type="ECO:0000313" key="3">
    <source>
        <dbReference type="Proteomes" id="UP000481030"/>
    </source>
</evidence>
<sequence>MLVFHRTEGINLGDPNVLLTAIITISAGQGKISEYQQEIKRINEKIDEQNKELNEIDLKWFSQKAF</sequence>